<sequence length="50" mass="5623">MPDQPHNEQEISDRFTEILGGAGFVFLVSYVLTVLARVTWSTVEAWIGEL</sequence>
<dbReference type="HOGENOM" id="CLU_3113160_0_0_2"/>
<dbReference type="PaxDb" id="547559-Nmag_0998"/>
<dbReference type="PATRIC" id="fig|547559.17.peg.3445"/>
<feature type="transmembrane region" description="Helical" evidence="1">
    <location>
        <begin position="18"/>
        <end position="40"/>
    </location>
</feature>
<dbReference type="EMBL" id="CP001932">
    <property type="protein sequence ID" value="ADD04582.1"/>
    <property type="molecule type" value="Genomic_DNA"/>
</dbReference>
<reference evidence="4" key="1">
    <citation type="submission" date="2010-02" db="EMBL/GenBank/DDBJ databases">
        <title>Complete sequence of chromosome of Natrialba magadii ATCC 43099.</title>
        <authorList>
            <consortium name="US DOE Joint Genome Institute"/>
            <person name="Lucas S."/>
            <person name="Copeland A."/>
            <person name="Lapidus A."/>
            <person name="Cheng J.-F."/>
            <person name="Bruce D."/>
            <person name="Goodwin L."/>
            <person name="Pitluck S."/>
            <person name="Davenport K."/>
            <person name="Saunders E."/>
            <person name="Detter J.C."/>
            <person name="Han C."/>
            <person name="Tapia R."/>
            <person name="Land M."/>
            <person name="Hauser L."/>
            <person name="Kyrpides N."/>
            <person name="Mikhailova N."/>
            <person name="De Castro R.E."/>
            <person name="Maupin-Furlow J.A."/>
            <person name="Woyke T."/>
        </authorList>
    </citation>
    <scope>NUCLEOTIDE SEQUENCE [LARGE SCALE GENOMIC DNA]</scope>
    <source>
        <strain evidence="4">ATCC 43099 / DSM 3394 / CCM 3739 / CIP 104546 / IAM 13178 / JCM 8861 / NBRC 102185 / NCIMB 2190 / MS3</strain>
    </source>
</reference>
<dbReference type="EMBL" id="AOHS01000056">
    <property type="protein sequence ID" value="ELY25239.1"/>
    <property type="molecule type" value="Genomic_DNA"/>
</dbReference>
<accession>D3SQU4</accession>
<protein>
    <submittedName>
        <fullName evidence="2">Uncharacterized protein</fullName>
    </submittedName>
</protein>
<reference evidence="2 4" key="2">
    <citation type="journal article" date="2012" name="BMC Genomics">
        <title>A comparative genomics perspective on the genetic content of the alkaliphilic haloarchaeon Natrialba magadii ATCC 43099T.</title>
        <authorList>
            <person name="Siddaramappa S."/>
            <person name="Challacombe J.F."/>
            <person name="Decastro R.E."/>
            <person name="Pfeiffer F."/>
            <person name="Sastre D.E."/>
            <person name="Gimenez M.I."/>
            <person name="Paggi R.A."/>
            <person name="Detter J.C."/>
            <person name="Davenport K.W."/>
            <person name="Goodwin L.A."/>
            <person name="Kyrpides N."/>
            <person name="Tapia R."/>
            <person name="Pitluck S."/>
            <person name="Lucas S."/>
            <person name="Woyke T."/>
            <person name="Maupin-Furlow J.A."/>
        </authorList>
    </citation>
    <scope>NUCLEOTIDE SEQUENCE [LARGE SCALE GENOMIC DNA]</scope>
    <source>
        <strain evidence="2">ATCC 43099</strain>
        <strain evidence="4">ATCC 43099 / DSM 3394 / CCM 3739 / CIP 104546 / IAM 13178 / JCM 8861 / NBRC 102185 / NCIMB 2190 / MS3</strain>
    </source>
</reference>
<dbReference type="RefSeq" id="WP_004216817.1">
    <property type="nucleotide sequence ID" value="NC_013922.1"/>
</dbReference>
<keyword evidence="1" id="KW-0472">Membrane</keyword>
<keyword evidence="1" id="KW-1133">Transmembrane helix</keyword>
<gene>
    <name evidence="2" type="ordered locus">Nmag_0998</name>
    <name evidence="3" type="ORF">C500_17516</name>
</gene>
<keyword evidence="1" id="KW-0812">Transmembrane</keyword>
<proteinExistence type="predicted"/>
<evidence type="ECO:0000313" key="5">
    <source>
        <dbReference type="Proteomes" id="UP000011543"/>
    </source>
</evidence>
<keyword evidence="4" id="KW-1185">Reference proteome</keyword>
<evidence type="ECO:0000313" key="2">
    <source>
        <dbReference type="EMBL" id="ADD04582.1"/>
    </source>
</evidence>
<dbReference type="Proteomes" id="UP000001879">
    <property type="component" value="Chromosome"/>
</dbReference>
<evidence type="ECO:0000313" key="4">
    <source>
        <dbReference type="Proteomes" id="UP000001879"/>
    </source>
</evidence>
<reference evidence="3 5" key="3">
    <citation type="journal article" date="2014" name="PLoS Genet.">
        <title>Phylogenetically driven sequencing of extremely halophilic archaea reveals strategies for static and dynamic osmo-response.</title>
        <authorList>
            <person name="Becker E.A."/>
            <person name="Seitzer P.M."/>
            <person name="Tritt A."/>
            <person name="Larsen D."/>
            <person name="Krusor M."/>
            <person name="Yao A.I."/>
            <person name="Wu D."/>
            <person name="Madern D."/>
            <person name="Eisen J.A."/>
            <person name="Darling A.E."/>
            <person name="Facciotti M.T."/>
        </authorList>
    </citation>
    <scope>NUCLEOTIDE SEQUENCE [LARGE SCALE GENOMIC DNA]</scope>
    <source>
        <strain evidence="5">ATCC 43099 / DSM 3394 / CCM 3739 / CIP 104546 / IAM 13178 / JCM 8861 / NBRC 102185 / NCIMB 2190 / MS3</strain>
        <strain evidence="3">MS-3</strain>
    </source>
</reference>
<dbReference type="GeneID" id="58983528"/>
<organism evidence="2 4">
    <name type="scientific">Natrialba magadii (strain ATCC 43099 / DSM 3394 / CCM 3739 / CIP 104546 / IAM 13178 / JCM 8861 / NBRC 102185 / NCIMB 2190 / MS3)</name>
    <name type="common">Natronobacterium magadii</name>
    <dbReference type="NCBI Taxonomy" id="547559"/>
    <lineage>
        <taxon>Archaea</taxon>
        <taxon>Methanobacteriati</taxon>
        <taxon>Methanobacteriota</taxon>
        <taxon>Stenosarchaea group</taxon>
        <taxon>Halobacteria</taxon>
        <taxon>Halobacteriales</taxon>
        <taxon>Natrialbaceae</taxon>
        <taxon>Natrialba</taxon>
    </lineage>
</organism>
<dbReference type="KEGG" id="nmg:Nmag_0998"/>
<dbReference type="Proteomes" id="UP000011543">
    <property type="component" value="Unassembled WGS sequence"/>
</dbReference>
<evidence type="ECO:0000256" key="1">
    <source>
        <dbReference type="SAM" id="Phobius"/>
    </source>
</evidence>
<name>D3SQU4_NATMM</name>
<dbReference type="AlphaFoldDB" id="D3SQU4"/>
<dbReference type="STRING" id="547559.Nmag_0998"/>
<evidence type="ECO:0000313" key="3">
    <source>
        <dbReference type="EMBL" id="ELY25239.1"/>
    </source>
</evidence>
<dbReference type="OrthoDB" id="6463at63742"/>
<reference evidence="2" key="4">
    <citation type="submission" date="2016-09" db="EMBL/GenBank/DDBJ databases">
        <authorList>
            <person name="Pfeiffer F."/>
        </authorList>
    </citation>
    <scope>NUCLEOTIDE SEQUENCE</scope>
    <source>
        <strain evidence="2">ATCC 43099</strain>
    </source>
</reference>